<evidence type="ECO:0000259" key="7">
    <source>
        <dbReference type="Pfam" id="PF04321"/>
    </source>
</evidence>
<protein>
    <recommendedName>
        <fullName evidence="4 6">dTDP-4-dehydrorhamnose reductase</fullName>
        <ecNumber evidence="3 6">1.1.1.133</ecNumber>
    </recommendedName>
</protein>
<comment type="function">
    <text evidence="6">Catalyzes the reduction of dTDP-6-deoxy-L-lyxo-4-hexulose to yield dTDP-L-rhamnose.</text>
</comment>
<feature type="domain" description="RmlD-like substrate binding" evidence="7">
    <location>
        <begin position="1"/>
        <end position="286"/>
    </location>
</feature>
<comment type="caution">
    <text evidence="8">The sequence shown here is derived from an EMBL/GenBank/DDBJ whole genome shotgun (WGS) entry which is preliminary data.</text>
</comment>
<organism evidence="8 9">
    <name type="scientific">Candidatus Litorirhabdus singularis</name>
    <dbReference type="NCBI Taxonomy" id="2518993"/>
    <lineage>
        <taxon>Bacteria</taxon>
        <taxon>Pseudomonadati</taxon>
        <taxon>Pseudomonadota</taxon>
        <taxon>Gammaproteobacteria</taxon>
        <taxon>Cellvibrionales</taxon>
        <taxon>Halieaceae</taxon>
        <taxon>Candidatus Litorirhabdus</taxon>
    </lineage>
</organism>
<dbReference type="InterPro" id="IPR005913">
    <property type="entry name" value="dTDP_dehydrorham_reduct"/>
</dbReference>
<dbReference type="Pfam" id="PF04321">
    <property type="entry name" value="RmlD_sub_bind"/>
    <property type="match status" value="1"/>
</dbReference>
<comment type="pathway">
    <text evidence="1 6">Carbohydrate biosynthesis; dTDP-L-rhamnose biosynthesis.</text>
</comment>
<keyword evidence="6" id="KW-0521">NADP</keyword>
<keyword evidence="9" id="KW-1185">Reference proteome</keyword>
<sequence>MKALITGAQGQLGQALLRTCPDAVEMVALSRVDLDITQRDQVLACLREHQPDVVINCAAYTAVDGAETDPDQALEINGEGVANLGRAAQLTGTRVIHVSTDFVFDGSATKPYCPDHEPRPLGMYGHSKLAGENRLQELLPLGSAVVRTSWLYSGDGSNFVKTMLRLMAERDALSVVADQQGSPTWTVGLAAALWRLCDHPEAHGIYHWTDNGSCSWYEFACAIQEEALALGLLKKQAAIAAISTSEYPTPAVRPAYSVLDCSRSHRMLDMQGTDWRIQLRNMLAEMGEL</sequence>
<evidence type="ECO:0000256" key="2">
    <source>
        <dbReference type="ARBA" id="ARBA00010944"/>
    </source>
</evidence>
<comment type="cofactor">
    <cofactor evidence="6">
        <name>Mg(2+)</name>
        <dbReference type="ChEBI" id="CHEBI:18420"/>
    </cofactor>
    <text evidence="6">Binds 1 Mg(2+) ion per monomer.</text>
</comment>
<dbReference type="SUPFAM" id="SSF51735">
    <property type="entry name" value="NAD(P)-binding Rossmann-fold domains"/>
    <property type="match status" value="1"/>
</dbReference>
<dbReference type="Gene3D" id="3.40.50.720">
    <property type="entry name" value="NAD(P)-binding Rossmann-like Domain"/>
    <property type="match status" value="1"/>
</dbReference>
<proteinExistence type="inferred from homology"/>
<dbReference type="CDD" id="cd05254">
    <property type="entry name" value="dTDP_HR_like_SDR_e"/>
    <property type="match status" value="1"/>
</dbReference>
<evidence type="ECO:0000256" key="5">
    <source>
        <dbReference type="ARBA" id="ARBA00048200"/>
    </source>
</evidence>
<gene>
    <name evidence="8" type="primary">rfbD</name>
    <name evidence="8" type="ORF">EYC98_03420</name>
</gene>
<dbReference type="NCBIfam" id="TIGR01214">
    <property type="entry name" value="rmlD"/>
    <property type="match status" value="1"/>
</dbReference>
<comment type="catalytic activity">
    <reaction evidence="5 6">
        <text>dTDP-beta-L-rhamnose + NADP(+) = dTDP-4-dehydro-beta-L-rhamnose + NADPH + H(+)</text>
        <dbReference type="Rhea" id="RHEA:21796"/>
        <dbReference type="ChEBI" id="CHEBI:15378"/>
        <dbReference type="ChEBI" id="CHEBI:57510"/>
        <dbReference type="ChEBI" id="CHEBI:57783"/>
        <dbReference type="ChEBI" id="CHEBI:58349"/>
        <dbReference type="ChEBI" id="CHEBI:62830"/>
        <dbReference type="EC" id="1.1.1.133"/>
    </reaction>
</comment>
<dbReference type="PANTHER" id="PTHR10491:SF4">
    <property type="entry name" value="METHIONINE ADENOSYLTRANSFERASE 2 SUBUNIT BETA"/>
    <property type="match status" value="1"/>
</dbReference>
<evidence type="ECO:0000313" key="8">
    <source>
        <dbReference type="EMBL" id="MCX2979909.1"/>
    </source>
</evidence>
<dbReference type="Proteomes" id="UP001143362">
    <property type="component" value="Unassembled WGS sequence"/>
</dbReference>
<dbReference type="RefSeq" id="WP_279243894.1">
    <property type="nucleotide sequence ID" value="NZ_SHNN01000001.1"/>
</dbReference>
<accession>A0ABT3TD44</accession>
<name>A0ABT3TD44_9GAMM</name>
<evidence type="ECO:0000256" key="4">
    <source>
        <dbReference type="ARBA" id="ARBA00017099"/>
    </source>
</evidence>
<dbReference type="InterPro" id="IPR029903">
    <property type="entry name" value="RmlD-like-bd"/>
</dbReference>
<dbReference type="EMBL" id="SHNN01000001">
    <property type="protein sequence ID" value="MCX2979909.1"/>
    <property type="molecule type" value="Genomic_DNA"/>
</dbReference>
<reference evidence="8" key="1">
    <citation type="submission" date="2019-02" db="EMBL/GenBank/DDBJ databases">
        <authorList>
            <person name="Li S.-H."/>
        </authorList>
    </citation>
    <scope>NUCLEOTIDE SEQUENCE</scope>
    <source>
        <strain evidence="8">IMCC14734</strain>
    </source>
</reference>
<evidence type="ECO:0000313" key="9">
    <source>
        <dbReference type="Proteomes" id="UP001143362"/>
    </source>
</evidence>
<evidence type="ECO:0000256" key="1">
    <source>
        <dbReference type="ARBA" id="ARBA00004781"/>
    </source>
</evidence>
<evidence type="ECO:0000256" key="6">
    <source>
        <dbReference type="RuleBase" id="RU364082"/>
    </source>
</evidence>
<dbReference type="GO" id="GO:0008831">
    <property type="term" value="F:dTDP-4-dehydrorhamnose reductase activity"/>
    <property type="evidence" value="ECO:0007669"/>
    <property type="project" value="UniProtKB-EC"/>
</dbReference>
<evidence type="ECO:0000256" key="3">
    <source>
        <dbReference type="ARBA" id="ARBA00012929"/>
    </source>
</evidence>
<dbReference type="InterPro" id="IPR036291">
    <property type="entry name" value="NAD(P)-bd_dom_sf"/>
</dbReference>
<dbReference type="EC" id="1.1.1.133" evidence="3 6"/>
<comment type="similarity">
    <text evidence="2 6">Belongs to the dTDP-4-dehydrorhamnose reductase family.</text>
</comment>
<dbReference type="Gene3D" id="3.90.25.10">
    <property type="entry name" value="UDP-galactose 4-epimerase, domain 1"/>
    <property type="match status" value="1"/>
</dbReference>
<keyword evidence="6 8" id="KW-0560">Oxidoreductase</keyword>
<dbReference type="PANTHER" id="PTHR10491">
    <property type="entry name" value="DTDP-4-DEHYDRORHAMNOSE REDUCTASE"/>
    <property type="match status" value="1"/>
</dbReference>